<dbReference type="EMBL" id="LSSL01001690">
    <property type="protein sequence ID" value="OLY82288.1"/>
    <property type="molecule type" value="Genomic_DNA"/>
</dbReference>
<keyword evidence="2" id="KW-1185">Reference proteome</keyword>
<accession>A0A1R0GZN2</accession>
<reference evidence="1 2" key="1">
    <citation type="journal article" date="2016" name="Mol. Biol. Evol.">
        <title>Genome-Wide Survey of Gut Fungi (Harpellales) Reveals the First Horizontally Transferred Ubiquitin Gene from a Mosquito Host.</title>
        <authorList>
            <person name="Wang Y."/>
            <person name="White M.M."/>
            <person name="Kvist S."/>
            <person name="Moncalvo J.M."/>
        </authorList>
    </citation>
    <scope>NUCLEOTIDE SEQUENCE [LARGE SCALE GENOMIC DNA]</scope>
    <source>
        <strain evidence="1 2">ALG-7-W6</strain>
    </source>
</reference>
<gene>
    <name evidence="1" type="ORF">AYI68_g3592</name>
</gene>
<proteinExistence type="predicted"/>
<protein>
    <submittedName>
        <fullName evidence="1">Uncharacterized protein</fullName>
    </submittedName>
</protein>
<dbReference type="Proteomes" id="UP000187455">
    <property type="component" value="Unassembled WGS sequence"/>
</dbReference>
<organism evidence="1 2">
    <name type="scientific">Smittium mucronatum</name>
    <dbReference type="NCBI Taxonomy" id="133383"/>
    <lineage>
        <taxon>Eukaryota</taxon>
        <taxon>Fungi</taxon>
        <taxon>Fungi incertae sedis</taxon>
        <taxon>Zoopagomycota</taxon>
        <taxon>Kickxellomycotina</taxon>
        <taxon>Harpellomycetes</taxon>
        <taxon>Harpellales</taxon>
        <taxon>Legeriomycetaceae</taxon>
        <taxon>Smittium</taxon>
    </lineage>
</organism>
<dbReference type="AlphaFoldDB" id="A0A1R0GZN2"/>
<evidence type="ECO:0000313" key="2">
    <source>
        <dbReference type="Proteomes" id="UP000187455"/>
    </source>
</evidence>
<name>A0A1R0GZN2_9FUNG</name>
<sequence length="71" mass="8234">MVSGEPILQHRQKNLNFPFMIFELDSVEPSRIDQFEFSQSLESRFAELGIGLEVLTNFQSFLFLCIGFICE</sequence>
<evidence type="ECO:0000313" key="1">
    <source>
        <dbReference type="EMBL" id="OLY82288.1"/>
    </source>
</evidence>
<comment type="caution">
    <text evidence="1">The sequence shown here is derived from an EMBL/GenBank/DDBJ whole genome shotgun (WGS) entry which is preliminary data.</text>
</comment>